<dbReference type="InterPro" id="IPR018170">
    <property type="entry name" value="Aldo/ket_reductase_CS"/>
</dbReference>
<dbReference type="PROSITE" id="PS00062">
    <property type="entry name" value="ALDOKETO_REDUCTASE_2"/>
    <property type="match status" value="1"/>
</dbReference>
<dbReference type="AlphaFoldDB" id="A0A6A6NJN9"/>
<evidence type="ECO:0000256" key="3">
    <source>
        <dbReference type="PIRSR" id="PIRSR000097-1"/>
    </source>
</evidence>
<evidence type="ECO:0000313" key="5">
    <source>
        <dbReference type="EMBL" id="KAF2325378.1"/>
    </source>
</evidence>
<sequence length="289" mass="32603">MDTNSSISIPEVVLSSSSRRMPLLGMGTATPPVPPEETKAAIIQAIELGYRHFDTAALYVTGASRRSHCRSTFSALQLKYIDLYLIHWPVTSRPGTFEFPIKQEDFLPMDFKGVWRAMEECQKIGLTKSIGVSNFSCKKLSEILSIAEIPPAVNQVEINPLWQQKKLLEFCKENGIVLTAYASLGARGTIWGSNRVMENETLIRIASAKRKSVAQMCLRWAYEQGTCVLVKSFNKERMKQNLDIINWTLSEEESKQISEIPQSRGCRGEDYISEKGPFKTVEELWDGEI</sequence>
<gene>
    <name evidence="5" type="ORF">GH714_027252</name>
</gene>
<dbReference type="Gene3D" id="3.20.20.100">
    <property type="entry name" value="NADP-dependent oxidoreductase domain"/>
    <property type="match status" value="2"/>
</dbReference>
<accession>A0A6A6NJN9</accession>
<evidence type="ECO:0000256" key="1">
    <source>
        <dbReference type="ARBA" id="ARBA00007905"/>
    </source>
</evidence>
<feature type="domain" description="NADP-dependent oxidoreductase" evidence="4">
    <location>
        <begin position="74"/>
        <end position="260"/>
    </location>
</feature>
<dbReference type="InterPro" id="IPR023210">
    <property type="entry name" value="NADP_OxRdtase_dom"/>
</dbReference>
<dbReference type="PROSITE" id="PS00063">
    <property type="entry name" value="ALDOKETO_REDUCTASE_3"/>
    <property type="match status" value="1"/>
</dbReference>
<evidence type="ECO:0000313" key="6">
    <source>
        <dbReference type="Proteomes" id="UP000467840"/>
    </source>
</evidence>
<dbReference type="PIRSF" id="PIRSF000097">
    <property type="entry name" value="AKR"/>
    <property type="match status" value="1"/>
</dbReference>
<organism evidence="5 6">
    <name type="scientific">Hevea brasiliensis</name>
    <name type="common">Para rubber tree</name>
    <name type="synonym">Siphonia brasiliensis</name>
    <dbReference type="NCBI Taxonomy" id="3981"/>
    <lineage>
        <taxon>Eukaryota</taxon>
        <taxon>Viridiplantae</taxon>
        <taxon>Streptophyta</taxon>
        <taxon>Embryophyta</taxon>
        <taxon>Tracheophyta</taxon>
        <taxon>Spermatophyta</taxon>
        <taxon>Magnoliopsida</taxon>
        <taxon>eudicotyledons</taxon>
        <taxon>Gunneridae</taxon>
        <taxon>Pentapetalae</taxon>
        <taxon>rosids</taxon>
        <taxon>fabids</taxon>
        <taxon>Malpighiales</taxon>
        <taxon>Euphorbiaceae</taxon>
        <taxon>Crotonoideae</taxon>
        <taxon>Micrandreae</taxon>
        <taxon>Hevea</taxon>
    </lineage>
</organism>
<feature type="active site" description="Proton donor" evidence="3">
    <location>
        <position position="59"/>
    </location>
</feature>
<protein>
    <recommendedName>
        <fullName evidence="4">NADP-dependent oxidoreductase domain-containing protein</fullName>
    </recommendedName>
</protein>
<proteinExistence type="inferred from homology"/>
<dbReference type="InterPro" id="IPR020471">
    <property type="entry name" value="AKR"/>
</dbReference>
<comment type="caution">
    <text evidence="5">The sequence shown here is derived from an EMBL/GenBank/DDBJ whole genome shotgun (WGS) entry which is preliminary data.</text>
</comment>
<dbReference type="PRINTS" id="PR00069">
    <property type="entry name" value="ALDKETRDTASE"/>
</dbReference>
<keyword evidence="6" id="KW-1185">Reference proteome</keyword>
<dbReference type="Proteomes" id="UP000467840">
    <property type="component" value="Chromosome 5"/>
</dbReference>
<comment type="similarity">
    <text evidence="1">Belongs to the aldo/keto reductase family.</text>
</comment>
<dbReference type="SUPFAM" id="SSF51430">
    <property type="entry name" value="NAD(P)-linked oxidoreductase"/>
    <property type="match status" value="1"/>
</dbReference>
<dbReference type="GO" id="GO:0009821">
    <property type="term" value="P:alkaloid biosynthetic process"/>
    <property type="evidence" value="ECO:0007669"/>
    <property type="project" value="UniProtKB-ARBA"/>
</dbReference>
<keyword evidence="2" id="KW-0521">NADP</keyword>
<dbReference type="EMBL" id="JAAGAX010000001">
    <property type="protein sequence ID" value="KAF2325378.1"/>
    <property type="molecule type" value="Genomic_DNA"/>
</dbReference>
<dbReference type="FunFam" id="3.20.20.100:FF:000013">
    <property type="entry name" value="NADPH-dependent codeinone reductase 1-1"/>
    <property type="match status" value="1"/>
</dbReference>
<dbReference type="PANTHER" id="PTHR11732">
    <property type="entry name" value="ALDO/KETO REDUCTASE"/>
    <property type="match status" value="1"/>
</dbReference>
<dbReference type="Pfam" id="PF00248">
    <property type="entry name" value="Aldo_ket_red"/>
    <property type="match status" value="1"/>
</dbReference>
<dbReference type="InterPro" id="IPR036812">
    <property type="entry name" value="NAD(P)_OxRdtase_dom_sf"/>
</dbReference>
<name>A0A6A6NJN9_HEVBR</name>
<reference evidence="5 6" key="1">
    <citation type="journal article" date="2020" name="Mol. Plant">
        <title>The Chromosome-Based Rubber Tree Genome Provides New Insights into Spurge Genome Evolution and Rubber Biosynthesis.</title>
        <authorList>
            <person name="Liu J."/>
            <person name="Shi C."/>
            <person name="Shi C.C."/>
            <person name="Li W."/>
            <person name="Zhang Q.J."/>
            <person name="Zhang Y."/>
            <person name="Li K."/>
            <person name="Lu H.F."/>
            <person name="Shi C."/>
            <person name="Zhu S.T."/>
            <person name="Xiao Z.Y."/>
            <person name="Nan H."/>
            <person name="Yue Y."/>
            <person name="Zhu X.G."/>
            <person name="Wu Y."/>
            <person name="Hong X.N."/>
            <person name="Fan G.Y."/>
            <person name="Tong Y."/>
            <person name="Zhang D."/>
            <person name="Mao C.L."/>
            <person name="Liu Y.L."/>
            <person name="Hao S.J."/>
            <person name="Liu W.Q."/>
            <person name="Lv M.Q."/>
            <person name="Zhang H.B."/>
            <person name="Liu Y."/>
            <person name="Hu-Tang G.R."/>
            <person name="Wang J.P."/>
            <person name="Wang J.H."/>
            <person name="Sun Y.H."/>
            <person name="Ni S.B."/>
            <person name="Chen W.B."/>
            <person name="Zhang X.C."/>
            <person name="Jiao Y.N."/>
            <person name="Eichler E.E."/>
            <person name="Li G.H."/>
            <person name="Liu X."/>
            <person name="Gao L.Z."/>
        </authorList>
    </citation>
    <scope>NUCLEOTIDE SEQUENCE [LARGE SCALE GENOMIC DNA]</scope>
    <source>
        <strain evidence="6">cv. GT1</strain>
        <tissue evidence="5">Leaf</tissue>
    </source>
</reference>
<evidence type="ECO:0000256" key="2">
    <source>
        <dbReference type="ARBA" id="ARBA00022857"/>
    </source>
</evidence>
<dbReference type="GO" id="GO:0016491">
    <property type="term" value="F:oxidoreductase activity"/>
    <property type="evidence" value="ECO:0007669"/>
    <property type="project" value="InterPro"/>
</dbReference>
<evidence type="ECO:0000259" key="4">
    <source>
        <dbReference type="Pfam" id="PF00248"/>
    </source>
</evidence>